<gene>
    <name evidence="1" type="ORF">E4Z61_08565</name>
</gene>
<dbReference type="Proteomes" id="UP000296284">
    <property type="component" value="Chromosome"/>
</dbReference>
<name>A0ABX5T1T4_9ENTR</name>
<dbReference type="EMBL" id="CP038469">
    <property type="protein sequence ID" value="QBX80411.1"/>
    <property type="molecule type" value="Genomic_DNA"/>
</dbReference>
<keyword evidence="2" id="KW-1185">Reference proteome</keyword>
<proteinExistence type="predicted"/>
<protein>
    <submittedName>
        <fullName evidence="1">Uncharacterized protein</fullName>
    </submittedName>
</protein>
<reference evidence="1 2" key="1">
    <citation type="submission" date="2019-03" db="EMBL/GenBank/DDBJ databases">
        <title>Complete genome sequence of Citrobacter sp. SNU WT2 isolated from diseased rainbow trout.</title>
        <authorList>
            <person name="Oh W.T."/>
            <person name="Park S.C."/>
        </authorList>
    </citation>
    <scope>NUCLEOTIDE SEQUENCE [LARGE SCALE GENOMIC DNA]</scope>
    <source>
        <strain evidence="1 2">SNU WT2</strain>
    </source>
</reference>
<evidence type="ECO:0000313" key="2">
    <source>
        <dbReference type="Proteomes" id="UP000296284"/>
    </source>
</evidence>
<organism evidence="1 2">
    <name type="scientific">Citrobacter tructae</name>
    <dbReference type="NCBI Taxonomy" id="2562449"/>
    <lineage>
        <taxon>Bacteria</taxon>
        <taxon>Pseudomonadati</taxon>
        <taxon>Pseudomonadota</taxon>
        <taxon>Gammaproteobacteria</taxon>
        <taxon>Enterobacterales</taxon>
        <taxon>Enterobacteriaceae</taxon>
        <taxon>Citrobacter</taxon>
    </lineage>
</organism>
<evidence type="ECO:0000313" key="1">
    <source>
        <dbReference type="EMBL" id="QBX80411.1"/>
    </source>
</evidence>
<sequence length="69" mass="8094">MPVVIAIERSMFMPRILAEKRHENEIVHTFYARRQIALQYKVTYLTLTLLYLPAVHPTWHSVHHASAVP</sequence>
<accession>A0ABX5T1T4</accession>